<keyword evidence="3" id="KW-1185">Reference proteome</keyword>
<evidence type="ECO:0000313" key="2">
    <source>
        <dbReference type="EMBL" id="CAH1396429.1"/>
    </source>
</evidence>
<sequence length="82" mass="9223">MTLRHHPSVSSNSNNIFTFGSGFRSPPMENISQSGQCSREPKEDYKTRPPSFDHCTIAVGLIDKIAGERETYERNARECFAS</sequence>
<dbReference type="AlphaFoldDB" id="A0A9P0MIG9"/>
<feature type="region of interest" description="Disordered" evidence="1">
    <location>
        <begin position="1"/>
        <end position="49"/>
    </location>
</feature>
<evidence type="ECO:0000313" key="3">
    <source>
        <dbReference type="Proteomes" id="UP001152798"/>
    </source>
</evidence>
<protein>
    <submittedName>
        <fullName evidence="2">Uncharacterized protein</fullName>
    </submittedName>
</protein>
<dbReference type="OrthoDB" id="10588598at2759"/>
<organism evidence="2 3">
    <name type="scientific">Nezara viridula</name>
    <name type="common">Southern green stink bug</name>
    <name type="synonym">Cimex viridulus</name>
    <dbReference type="NCBI Taxonomy" id="85310"/>
    <lineage>
        <taxon>Eukaryota</taxon>
        <taxon>Metazoa</taxon>
        <taxon>Ecdysozoa</taxon>
        <taxon>Arthropoda</taxon>
        <taxon>Hexapoda</taxon>
        <taxon>Insecta</taxon>
        <taxon>Pterygota</taxon>
        <taxon>Neoptera</taxon>
        <taxon>Paraneoptera</taxon>
        <taxon>Hemiptera</taxon>
        <taxon>Heteroptera</taxon>
        <taxon>Panheteroptera</taxon>
        <taxon>Pentatomomorpha</taxon>
        <taxon>Pentatomoidea</taxon>
        <taxon>Pentatomidae</taxon>
        <taxon>Pentatominae</taxon>
        <taxon>Nezara</taxon>
    </lineage>
</organism>
<dbReference type="Proteomes" id="UP001152798">
    <property type="component" value="Chromosome 3"/>
</dbReference>
<reference evidence="2" key="1">
    <citation type="submission" date="2022-01" db="EMBL/GenBank/DDBJ databases">
        <authorList>
            <person name="King R."/>
        </authorList>
    </citation>
    <scope>NUCLEOTIDE SEQUENCE</scope>
</reference>
<feature type="compositionally biased region" description="Polar residues" evidence="1">
    <location>
        <begin position="8"/>
        <end position="18"/>
    </location>
</feature>
<proteinExistence type="predicted"/>
<gene>
    <name evidence="2" type="ORF">NEZAVI_LOCUS6501</name>
</gene>
<name>A0A9P0MIG9_NEZVI</name>
<accession>A0A9P0MIG9</accession>
<dbReference type="EMBL" id="OV725079">
    <property type="protein sequence ID" value="CAH1396429.1"/>
    <property type="molecule type" value="Genomic_DNA"/>
</dbReference>
<evidence type="ECO:0000256" key="1">
    <source>
        <dbReference type="SAM" id="MobiDB-lite"/>
    </source>
</evidence>